<evidence type="ECO:0000313" key="2">
    <source>
        <dbReference type="EMBL" id="CCI45597.1"/>
    </source>
</evidence>
<feature type="region of interest" description="Disordered" evidence="1">
    <location>
        <begin position="116"/>
        <end position="170"/>
    </location>
</feature>
<gene>
    <name evidence="2" type="ORF">BN9_064940</name>
</gene>
<evidence type="ECO:0000256" key="1">
    <source>
        <dbReference type="SAM" id="MobiDB-lite"/>
    </source>
</evidence>
<keyword evidence="3" id="KW-1185">Reference proteome</keyword>
<dbReference type="InParanoid" id="A0A024GFW8"/>
<reference evidence="2 3" key="1">
    <citation type="submission" date="2012-05" db="EMBL/GenBank/DDBJ databases">
        <title>Recombination and specialization in a pathogen metapopulation.</title>
        <authorList>
            <person name="Gardiner A."/>
            <person name="Kemen E."/>
            <person name="Schultz-Larsen T."/>
            <person name="MacLean D."/>
            <person name="Van Oosterhout C."/>
            <person name="Jones J.D.G."/>
        </authorList>
    </citation>
    <scope>NUCLEOTIDE SEQUENCE [LARGE SCALE GENOMIC DNA]</scope>
    <source>
        <strain evidence="2 3">Ac Nc2</strain>
    </source>
</reference>
<comment type="caution">
    <text evidence="2">The sequence shown here is derived from an EMBL/GenBank/DDBJ whole genome shotgun (WGS) entry which is preliminary data.</text>
</comment>
<accession>A0A024GFW8</accession>
<feature type="compositionally biased region" description="Basic and acidic residues" evidence="1">
    <location>
        <begin position="119"/>
        <end position="143"/>
    </location>
</feature>
<evidence type="ECO:0000313" key="3">
    <source>
        <dbReference type="Proteomes" id="UP000053237"/>
    </source>
</evidence>
<organism evidence="2 3">
    <name type="scientific">Albugo candida</name>
    <dbReference type="NCBI Taxonomy" id="65357"/>
    <lineage>
        <taxon>Eukaryota</taxon>
        <taxon>Sar</taxon>
        <taxon>Stramenopiles</taxon>
        <taxon>Oomycota</taxon>
        <taxon>Peronosporomycetes</taxon>
        <taxon>Albuginales</taxon>
        <taxon>Albuginaceae</taxon>
        <taxon>Albugo</taxon>
    </lineage>
</organism>
<dbReference type="Proteomes" id="UP000053237">
    <property type="component" value="Unassembled WGS sequence"/>
</dbReference>
<proteinExistence type="predicted"/>
<dbReference type="AlphaFoldDB" id="A0A024GFW8"/>
<sequence length="186" mass="20637">MGKQERLEAIAESNEKITIGQRKRFAELMEKKVQEAKAIATTDEEVNVLTTILVKVEAIAKSTKDIPIEEFDHIVKKLEEAKAIAKTHEEAKAIATIHEEDYEGFDDLEHYLSGGVNEGKQESSLHKKESTLSDKSKSIDLRQEGTSSGVMKDGKLKSPKRFLRSANGETDGEITTKKCSFAISCP</sequence>
<name>A0A024GFW8_9STRA</name>
<protein>
    <submittedName>
        <fullName evidence="2">Uncharacterized protein</fullName>
    </submittedName>
</protein>
<dbReference type="EMBL" id="CAIX01000102">
    <property type="protein sequence ID" value="CCI45597.1"/>
    <property type="molecule type" value="Genomic_DNA"/>
</dbReference>